<dbReference type="HOGENOM" id="CLU_1234467_0_0_11"/>
<dbReference type="PRINTS" id="PR00598">
    <property type="entry name" value="HTHMARR"/>
</dbReference>
<evidence type="ECO:0000256" key="3">
    <source>
        <dbReference type="ARBA" id="ARBA00023015"/>
    </source>
</evidence>
<dbReference type="STRING" id="680198.SCAB_53391"/>
<dbReference type="EMBL" id="FN554889">
    <property type="protein sequence ID" value="CBG72374.1"/>
    <property type="molecule type" value="Genomic_DNA"/>
</dbReference>
<keyword evidence="2" id="KW-0963">Cytoplasm</keyword>
<evidence type="ECO:0000313" key="8">
    <source>
        <dbReference type="EMBL" id="CBG72374.1"/>
    </source>
</evidence>
<evidence type="ECO:0000256" key="2">
    <source>
        <dbReference type="ARBA" id="ARBA00022490"/>
    </source>
</evidence>
<dbReference type="InterPro" id="IPR055166">
    <property type="entry name" value="Transc_reg_Sar_Rot_HTH"/>
</dbReference>
<dbReference type="GO" id="GO:0003700">
    <property type="term" value="F:DNA-binding transcription factor activity"/>
    <property type="evidence" value="ECO:0007669"/>
    <property type="project" value="InterPro"/>
</dbReference>
<dbReference type="InterPro" id="IPR011991">
    <property type="entry name" value="ArsR-like_HTH"/>
</dbReference>
<dbReference type="PROSITE" id="PS50995">
    <property type="entry name" value="HTH_MARR_2"/>
    <property type="match status" value="1"/>
</dbReference>
<dbReference type="PANTHER" id="PTHR33164">
    <property type="entry name" value="TRANSCRIPTIONAL REGULATOR, MARR FAMILY"/>
    <property type="match status" value="1"/>
</dbReference>
<evidence type="ECO:0000313" key="9">
    <source>
        <dbReference type="Proteomes" id="UP000001444"/>
    </source>
</evidence>
<keyword evidence="3" id="KW-0805">Transcription regulation</keyword>
<name>C9YWI8_STRSW</name>
<dbReference type="Proteomes" id="UP000001444">
    <property type="component" value="Chromosome"/>
</dbReference>
<dbReference type="FunFam" id="1.10.10.10:FF:000163">
    <property type="entry name" value="MarR family transcriptional regulator"/>
    <property type="match status" value="1"/>
</dbReference>
<evidence type="ECO:0000256" key="5">
    <source>
        <dbReference type="ARBA" id="ARBA00023163"/>
    </source>
</evidence>
<reference evidence="8 9" key="1">
    <citation type="journal article" date="2010" name="Mol. Plant Microbe Interact.">
        <title>Streptomyces scabies 87-22 contains a coronafacic acid-like biosynthetic cluster that contributes to plant-microbe interactions.</title>
        <authorList>
            <person name="Bignell D.R."/>
            <person name="Seipke R.F."/>
            <person name="Huguet-Tapia J.C."/>
            <person name="Chambers A.H."/>
            <person name="Parry R.J."/>
            <person name="Loria R."/>
        </authorList>
    </citation>
    <scope>NUCLEOTIDE SEQUENCE [LARGE SCALE GENOMIC DNA]</scope>
    <source>
        <strain evidence="8 9">87.22</strain>
    </source>
</reference>
<accession>C9YWI8</accession>
<dbReference type="KEGG" id="scb:SCAB_53391"/>
<dbReference type="SMART" id="SM00347">
    <property type="entry name" value="HTH_MARR"/>
    <property type="match status" value="1"/>
</dbReference>
<dbReference type="CDD" id="cd00090">
    <property type="entry name" value="HTH_ARSR"/>
    <property type="match status" value="1"/>
</dbReference>
<sequence>MAFRPAGPWLSVLRDRRFSGPQGLGFQGRGELRDQPPPDPHPTTHPRRPLSAPTPGPSAPQCPASATMTPVTNEADAQPHGSLLLDEQLCFALYAAQRAVTAAYRPLLDELGLTYPQYLVMLSLWEHGETTVKELTAALRLDYGTVSPLLKRLESAGLLRRERSLRDERSVRIALTGRGEQLRDRAAAVPATLAAATGLQGPEVARLREELWQVTARATKAAGR</sequence>
<dbReference type="InterPro" id="IPR039422">
    <property type="entry name" value="MarR/SlyA-like"/>
</dbReference>
<evidence type="ECO:0000259" key="7">
    <source>
        <dbReference type="PROSITE" id="PS50995"/>
    </source>
</evidence>
<keyword evidence="5" id="KW-0804">Transcription</keyword>
<dbReference type="eggNOG" id="COG1846">
    <property type="taxonomic scope" value="Bacteria"/>
</dbReference>
<comment type="subcellular location">
    <subcellularLocation>
        <location evidence="1">Cytoplasm</location>
    </subcellularLocation>
</comment>
<dbReference type="AlphaFoldDB" id="C9YWI8"/>
<evidence type="ECO:0000256" key="6">
    <source>
        <dbReference type="SAM" id="MobiDB-lite"/>
    </source>
</evidence>
<keyword evidence="9" id="KW-1185">Reference proteome</keyword>
<dbReference type="Pfam" id="PF22381">
    <property type="entry name" value="Staph_reg_Sar_Rot"/>
    <property type="match status" value="1"/>
</dbReference>
<dbReference type="GO" id="GO:0006950">
    <property type="term" value="P:response to stress"/>
    <property type="evidence" value="ECO:0007669"/>
    <property type="project" value="TreeGrafter"/>
</dbReference>
<dbReference type="InterPro" id="IPR036388">
    <property type="entry name" value="WH-like_DNA-bd_sf"/>
</dbReference>
<evidence type="ECO:0000256" key="4">
    <source>
        <dbReference type="ARBA" id="ARBA00023125"/>
    </source>
</evidence>
<feature type="domain" description="HTH marR-type" evidence="7">
    <location>
        <begin position="86"/>
        <end position="216"/>
    </location>
</feature>
<gene>
    <name evidence="8" type="ordered locus">SCAB_53391</name>
</gene>
<dbReference type="GO" id="GO:0003677">
    <property type="term" value="F:DNA binding"/>
    <property type="evidence" value="ECO:0007669"/>
    <property type="project" value="UniProtKB-KW"/>
</dbReference>
<evidence type="ECO:0000256" key="1">
    <source>
        <dbReference type="ARBA" id="ARBA00004496"/>
    </source>
</evidence>
<feature type="region of interest" description="Disordered" evidence="6">
    <location>
        <begin position="18"/>
        <end position="75"/>
    </location>
</feature>
<dbReference type="SUPFAM" id="SSF46785">
    <property type="entry name" value="Winged helix' DNA-binding domain"/>
    <property type="match status" value="1"/>
</dbReference>
<protein>
    <submittedName>
        <fullName evidence="8">Putative MarR family transcriptional regulator</fullName>
    </submittedName>
</protein>
<dbReference type="InterPro" id="IPR000835">
    <property type="entry name" value="HTH_MarR-typ"/>
</dbReference>
<proteinExistence type="predicted"/>
<dbReference type="Gene3D" id="1.10.10.10">
    <property type="entry name" value="Winged helix-like DNA-binding domain superfamily/Winged helix DNA-binding domain"/>
    <property type="match status" value="1"/>
</dbReference>
<organism evidence="8 9">
    <name type="scientific">Streptomyces scabiei (strain 87.22)</name>
    <dbReference type="NCBI Taxonomy" id="680198"/>
    <lineage>
        <taxon>Bacteria</taxon>
        <taxon>Bacillati</taxon>
        <taxon>Actinomycetota</taxon>
        <taxon>Actinomycetes</taxon>
        <taxon>Kitasatosporales</taxon>
        <taxon>Streptomycetaceae</taxon>
        <taxon>Streptomyces</taxon>
    </lineage>
</organism>
<dbReference type="GO" id="GO:0005737">
    <property type="term" value="C:cytoplasm"/>
    <property type="evidence" value="ECO:0007669"/>
    <property type="project" value="UniProtKB-SubCell"/>
</dbReference>
<dbReference type="InterPro" id="IPR036390">
    <property type="entry name" value="WH_DNA-bd_sf"/>
</dbReference>
<dbReference type="PANTHER" id="PTHR33164:SF5">
    <property type="entry name" value="ORGANIC HYDROPEROXIDE RESISTANCE TRANSCRIPTIONAL REGULATOR"/>
    <property type="match status" value="1"/>
</dbReference>
<keyword evidence="4" id="KW-0238">DNA-binding</keyword>